<organism evidence="1">
    <name type="scientific">Anguilla anguilla</name>
    <name type="common">European freshwater eel</name>
    <name type="synonym">Muraena anguilla</name>
    <dbReference type="NCBI Taxonomy" id="7936"/>
    <lineage>
        <taxon>Eukaryota</taxon>
        <taxon>Metazoa</taxon>
        <taxon>Chordata</taxon>
        <taxon>Craniata</taxon>
        <taxon>Vertebrata</taxon>
        <taxon>Euteleostomi</taxon>
        <taxon>Actinopterygii</taxon>
        <taxon>Neopterygii</taxon>
        <taxon>Teleostei</taxon>
        <taxon>Anguilliformes</taxon>
        <taxon>Anguillidae</taxon>
        <taxon>Anguilla</taxon>
    </lineage>
</organism>
<accession>A0A0E9RCP8</accession>
<name>A0A0E9RCP8_ANGAN</name>
<dbReference type="EMBL" id="GBXM01081723">
    <property type="protein sequence ID" value="JAH26854.1"/>
    <property type="molecule type" value="Transcribed_RNA"/>
</dbReference>
<reference evidence="1" key="1">
    <citation type="submission" date="2014-11" db="EMBL/GenBank/DDBJ databases">
        <authorList>
            <person name="Amaro Gonzalez C."/>
        </authorList>
    </citation>
    <scope>NUCLEOTIDE SEQUENCE</scope>
</reference>
<evidence type="ECO:0000313" key="1">
    <source>
        <dbReference type="EMBL" id="JAH26854.1"/>
    </source>
</evidence>
<sequence>MDWAFGFLHFPSYQQNLVQFLNDHHGTQWQKDYNED</sequence>
<reference evidence="1" key="2">
    <citation type="journal article" date="2015" name="Fish Shellfish Immunol.">
        <title>Early steps in the European eel (Anguilla anguilla)-Vibrio vulnificus interaction in the gills: Role of the RtxA13 toxin.</title>
        <authorList>
            <person name="Callol A."/>
            <person name="Pajuelo D."/>
            <person name="Ebbesson L."/>
            <person name="Teles M."/>
            <person name="MacKenzie S."/>
            <person name="Amaro C."/>
        </authorList>
    </citation>
    <scope>NUCLEOTIDE SEQUENCE</scope>
</reference>
<proteinExistence type="predicted"/>
<protein>
    <submittedName>
        <fullName evidence="1">Uncharacterized protein</fullName>
    </submittedName>
</protein>
<dbReference type="AlphaFoldDB" id="A0A0E9RCP8"/>